<accession>A0A1I5TKA7</accession>
<name>A0A1I5TKA7_9SPHN</name>
<protein>
    <submittedName>
        <fullName evidence="1">Uncharacterized protein</fullName>
    </submittedName>
</protein>
<dbReference type="RefSeq" id="WP_093333722.1">
    <property type="nucleotide sequence ID" value="NZ_FOXP01000008.1"/>
</dbReference>
<evidence type="ECO:0000313" key="1">
    <source>
        <dbReference type="EMBL" id="SFP83311.1"/>
    </source>
</evidence>
<evidence type="ECO:0000313" key="2">
    <source>
        <dbReference type="Proteomes" id="UP000199586"/>
    </source>
</evidence>
<gene>
    <name evidence="1" type="ORF">SAMN04488241_10892</name>
</gene>
<proteinExistence type="predicted"/>
<dbReference type="OrthoDB" id="7916376at2"/>
<organism evidence="1 2">
    <name type="scientific">Sphingomonas rubra</name>
    <dbReference type="NCBI Taxonomy" id="634430"/>
    <lineage>
        <taxon>Bacteria</taxon>
        <taxon>Pseudomonadati</taxon>
        <taxon>Pseudomonadota</taxon>
        <taxon>Alphaproteobacteria</taxon>
        <taxon>Sphingomonadales</taxon>
        <taxon>Sphingomonadaceae</taxon>
        <taxon>Sphingomonas</taxon>
    </lineage>
</organism>
<keyword evidence="2" id="KW-1185">Reference proteome</keyword>
<reference evidence="1 2" key="1">
    <citation type="submission" date="2016-10" db="EMBL/GenBank/DDBJ databases">
        <authorList>
            <person name="de Groot N.N."/>
        </authorList>
    </citation>
    <scope>NUCLEOTIDE SEQUENCE [LARGE SCALE GENOMIC DNA]</scope>
    <source>
        <strain evidence="1 2">CGMCC 1.9113</strain>
    </source>
</reference>
<sequence>MDALFYVVAILGCGDGNAPCTQARLVPTRYETLAQCRAALPQQIAMNTDLAFPSIGADCRATGTRVAKAEGAKRQG</sequence>
<dbReference type="EMBL" id="FOXP01000008">
    <property type="protein sequence ID" value="SFP83311.1"/>
    <property type="molecule type" value="Genomic_DNA"/>
</dbReference>
<dbReference type="AlphaFoldDB" id="A0A1I5TKA7"/>
<dbReference type="Proteomes" id="UP000199586">
    <property type="component" value="Unassembled WGS sequence"/>
</dbReference>